<dbReference type="CDD" id="cd00093">
    <property type="entry name" value="HTH_XRE"/>
    <property type="match status" value="1"/>
</dbReference>
<name>A0ABY2QYT9_9HYPH</name>
<organism evidence="1 2">
    <name type="scientific">Rhizobium rhizophilum</name>
    <dbReference type="NCBI Taxonomy" id="1850373"/>
    <lineage>
        <taxon>Bacteria</taxon>
        <taxon>Pseudomonadati</taxon>
        <taxon>Pseudomonadota</taxon>
        <taxon>Alphaproteobacteria</taxon>
        <taxon>Hyphomicrobiales</taxon>
        <taxon>Rhizobiaceae</taxon>
        <taxon>Rhizobium/Agrobacterium group</taxon>
        <taxon>Rhizobium</taxon>
    </lineage>
</organism>
<reference evidence="1 2" key="1">
    <citation type="submission" date="2019-04" db="EMBL/GenBank/DDBJ databases">
        <title>Genome sequence of strain 7209-2.</title>
        <authorList>
            <person name="Gao J."/>
            <person name="Sun J."/>
        </authorList>
    </citation>
    <scope>NUCLEOTIDE SEQUENCE [LARGE SCALE GENOMIC DNA]</scope>
    <source>
        <strain evidence="1 2">7209-2</strain>
    </source>
</reference>
<keyword evidence="2" id="KW-1185">Reference proteome</keyword>
<dbReference type="InterPro" id="IPR001387">
    <property type="entry name" value="Cro/C1-type_HTH"/>
</dbReference>
<comment type="caution">
    <text evidence="1">The sequence shown here is derived from an EMBL/GenBank/DDBJ whole genome shotgun (WGS) entry which is preliminary data.</text>
</comment>
<sequence length="108" mass="11188">MDGRQITAARAMLGLTQEDVADRAHLSIAVMQALEASAGDILEHEHELAAVKTALEDAGILFIDERATSGAGGAGVRLAVPSVSVDTDEQQTVQYPEMARNGPFGAGG</sequence>
<gene>
    <name evidence="1" type="ORF">E9677_01900</name>
</gene>
<dbReference type="Proteomes" id="UP000309667">
    <property type="component" value="Unassembled WGS sequence"/>
</dbReference>
<dbReference type="EMBL" id="STGT01000001">
    <property type="protein sequence ID" value="THV16780.1"/>
    <property type="molecule type" value="Genomic_DNA"/>
</dbReference>
<dbReference type="SUPFAM" id="SSF47413">
    <property type="entry name" value="lambda repressor-like DNA-binding domains"/>
    <property type="match status" value="1"/>
</dbReference>
<dbReference type="RefSeq" id="WP_136556404.1">
    <property type="nucleotide sequence ID" value="NZ_STGT01000001.1"/>
</dbReference>
<protein>
    <submittedName>
        <fullName evidence="1">Helix-turn-helix transcriptional regulator</fullName>
    </submittedName>
</protein>
<evidence type="ECO:0000313" key="1">
    <source>
        <dbReference type="EMBL" id="THV16780.1"/>
    </source>
</evidence>
<dbReference type="Gene3D" id="1.10.260.40">
    <property type="entry name" value="lambda repressor-like DNA-binding domains"/>
    <property type="match status" value="1"/>
</dbReference>
<proteinExistence type="predicted"/>
<dbReference type="InterPro" id="IPR010982">
    <property type="entry name" value="Lambda_DNA-bd_dom_sf"/>
</dbReference>
<evidence type="ECO:0000313" key="2">
    <source>
        <dbReference type="Proteomes" id="UP000309667"/>
    </source>
</evidence>
<accession>A0ABY2QYT9</accession>